<reference evidence="13 14" key="1">
    <citation type="journal article" date="2016" name="Nat. Commun.">
        <title>Thousands of microbial genomes shed light on interconnected biogeochemical processes in an aquifer system.</title>
        <authorList>
            <person name="Anantharaman K."/>
            <person name="Brown C.T."/>
            <person name="Hug L.A."/>
            <person name="Sharon I."/>
            <person name="Castelle C.J."/>
            <person name="Probst A.J."/>
            <person name="Thomas B.C."/>
            <person name="Singh A."/>
            <person name="Wilkins M.J."/>
            <person name="Karaoz U."/>
            <person name="Brodie E.L."/>
            <person name="Williams K.H."/>
            <person name="Hubbard S.S."/>
            <person name="Banfield J.F."/>
        </authorList>
    </citation>
    <scope>NUCLEOTIDE SEQUENCE [LARGE SCALE GENOMIC DNA]</scope>
</reference>
<feature type="domain" description="Methionyl/Leucyl tRNA synthetase" evidence="12">
    <location>
        <begin position="157"/>
        <end position="367"/>
    </location>
</feature>
<dbReference type="Pfam" id="PF09334">
    <property type="entry name" value="tRNA-synt_1g"/>
    <property type="match status" value="2"/>
</dbReference>
<evidence type="ECO:0000256" key="10">
    <source>
        <dbReference type="ARBA" id="ARBA00047364"/>
    </source>
</evidence>
<evidence type="ECO:0000313" key="13">
    <source>
        <dbReference type="EMBL" id="OGY78592.1"/>
    </source>
</evidence>
<keyword evidence="4 11" id="KW-0436">Ligase</keyword>
<keyword evidence="6 11" id="KW-0067">ATP-binding</keyword>
<evidence type="ECO:0000256" key="3">
    <source>
        <dbReference type="ARBA" id="ARBA00018753"/>
    </source>
</evidence>
<dbReference type="GO" id="GO:0004825">
    <property type="term" value="F:methionine-tRNA ligase activity"/>
    <property type="evidence" value="ECO:0007669"/>
    <property type="project" value="UniProtKB-EC"/>
</dbReference>
<dbReference type="Gene3D" id="1.10.730.10">
    <property type="entry name" value="Isoleucyl-tRNA Synthetase, Domain 1"/>
    <property type="match status" value="1"/>
</dbReference>
<dbReference type="InterPro" id="IPR033911">
    <property type="entry name" value="MetRS_core"/>
</dbReference>
<evidence type="ECO:0000256" key="6">
    <source>
        <dbReference type="ARBA" id="ARBA00022840"/>
    </source>
</evidence>
<evidence type="ECO:0000313" key="14">
    <source>
        <dbReference type="Proteomes" id="UP000177165"/>
    </source>
</evidence>
<comment type="similarity">
    <text evidence="11">Belongs to the class-I aminoacyl-tRNA synthetase family.</text>
</comment>
<name>A0A1G2ANY5_9BACT</name>
<feature type="domain" description="Methionyl/Leucyl tRNA synthetase" evidence="12">
    <location>
        <begin position="10"/>
        <end position="153"/>
    </location>
</feature>
<evidence type="ECO:0000256" key="11">
    <source>
        <dbReference type="RuleBase" id="RU363039"/>
    </source>
</evidence>
<evidence type="ECO:0000256" key="5">
    <source>
        <dbReference type="ARBA" id="ARBA00022741"/>
    </source>
</evidence>
<keyword evidence="5 11" id="KW-0547">Nucleotide-binding</keyword>
<gene>
    <name evidence="13" type="ORF">A3B74_04390</name>
</gene>
<evidence type="ECO:0000259" key="12">
    <source>
        <dbReference type="Pfam" id="PF09334"/>
    </source>
</evidence>
<dbReference type="PANTHER" id="PTHR43326:SF1">
    <property type="entry name" value="METHIONINE--TRNA LIGASE, MITOCHONDRIAL"/>
    <property type="match status" value="1"/>
</dbReference>
<dbReference type="SUPFAM" id="SSF47323">
    <property type="entry name" value="Anticodon-binding domain of a subclass of class I aminoacyl-tRNA synthetases"/>
    <property type="match status" value="1"/>
</dbReference>
<dbReference type="GO" id="GO:0005524">
    <property type="term" value="F:ATP binding"/>
    <property type="evidence" value="ECO:0007669"/>
    <property type="project" value="UniProtKB-KW"/>
</dbReference>
<comment type="function">
    <text evidence="1">Is required not only for elongation of protein synthesis but also for the initiation of all mRNA translation through initiator tRNA(fMet) aminoacylation.</text>
</comment>
<dbReference type="Proteomes" id="UP000177165">
    <property type="component" value="Unassembled WGS sequence"/>
</dbReference>
<keyword evidence="8 11" id="KW-0030">Aminoacyl-tRNA synthetase</keyword>
<dbReference type="InterPro" id="IPR014758">
    <property type="entry name" value="Met-tRNA_synth"/>
</dbReference>
<comment type="caution">
    <text evidence="13">The sequence shown here is derived from an EMBL/GenBank/DDBJ whole genome shotgun (WGS) entry which is preliminary data.</text>
</comment>
<dbReference type="InterPro" id="IPR015413">
    <property type="entry name" value="Methionyl/Leucyl_tRNA_Synth"/>
</dbReference>
<dbReference type="AlphaFoldDB" id="A0A1G2ANY5"/>
<dbReference type="Gene3D" id="3.40.50.620">
    <property type="entry name" value="HUPs"/>
    <property type="match status" value="1"/>
</dbReference>
<dbReference type="EC" id="6.1.1.10" evidence="2"/>
<evidence type="ECO:0000256" key="4">
    <source>
        <dbReference type="ARBA" id="ARBA00022598"/>
    </source>
</evidence>
<dbReference type="PRINTS" id="PR01041">
    <property type="entry name" value="TRNASYNTHMET"/>
</dbReference>
<comment type="catalytic activity">
    <reaction evidence="10">
        <text>tRNA(Met) + L-methionine + ATP = L-methionyl-tRNA(Met) + AMP + diphosphate</text>
        <dbReference type="Rhea" id="RHEA:13481"/>
        <dbReference type="Rhea" id="RHEA-COMP:9667"/>
        <dbReference type="Rhea" id="RHEA-COMP:9698"/>
        <dbReference type="ChEBI" id="CHEBI:30616"/>
        <dbReference type="ChEBI" id="CHEBI:33019"/>
        <dbReference type="ChEBI" id="CHEBI:57844"/>
        <dbReference type="ChEBI" id="CHEBI:78442"/>
        <dbReference type="ChEBI" id="CHEBI:78530"/>
        <dbReference type="ChEBI" id="CHEBI:456215"/>
        <dbReference type="EC" id="6.1.1.10"/>
    </reaction>
</comment>
<organism evidence="13 14">
    <name type="scientific">Candidatus Kerfeldbacteria bacterium RIFCSPHIGHO2_02_FULL_42_14</name>
    <dbReference type="NCBI Taxonomy" id="1798540"/>
    <lineage>
        <taxon>Bacteria</taxon>
        <taxon>Candidatus Kerfeldiibacteriota</taxon>
    </lineage>
</organism>
<keyword evidence="7 11" id="KW-0648">Protein biosynthesis</keyword>
<dbReference type="PANTHER" id="PTHR43326">
    <property type="entry name" value="METHIONYL-TRNA SYNTHETASE"/>
    <property type="match status" value="1"/>
</dbReference>
<accession>A0A1G2ANY5</accession>
<dbReference type="EMBL" id="MHKB01000013">
    <property type="protein sequence ID" value="OGY78592.1"/>
    <property type="molecule type" value="Genomic_DNA"/>
</dbReference>
<evidence type="ECO:0000256" key="1">
    <source>
        <dbReference type="ARBA" id="ARBA00003314"/>
    </source>
</evidence>
<dbReference type="SUPFAM" id="SSF52374">
    <property type="entry name" value="Nucleotidylyl transferase"/>
    <property type="match status" value="1"/>
</dbReference>
<dbReference type="GO" id="GO:0006431">
    <property type="term" value="P:methionyl-tRNA aminoacylation"/>
    <property type="evidence" value="ECO:0007669"/>
    <property type="project" value="InterPro"/>
</dbReference>
<dbReference type="InterPro" id="IPR014729">
    <property type="entry name" value="Rossmann-like_a/b/a_fold"/>
</dbReference>
<dbReference type="Gene3D" id="2.170.220.10">
    <property type="match status" value="1"/>
</dbReference>
<evidence type="ECO:0000256" key="2">
    <source>
        <dbReference type="ARBA" id="ARBA00012838"/>
    </source>
</evidence>
<evidence type="ECO:0000256" key="8">
    <source>
        <dbReference type="ARBA" id="ARBA00023146"/>
    </source>
</evidence>
<dbReference type="NCBIfam" id="TIGR00398">
    <property type="entry name" value="metG"/>
    <property type="match status" value="1"/>
</dbReference>
<proteinExistence type="inferred from homology"/>
<dbReference type="STRING" id="1798540.A3B74_04390"/>
<dbReference type="CDD" id="cd00814">
    <property type="entry name" value="MetRS_core"/>
    <property type="match status" value="1"/>
</dbReference>
<dbReference type="FunFam" id="2.170.220.10:FF:000001">
    <property type="entry name" value="methionine--tRNA ligase, mitochondrial"/>
    <property type="match status" value="1"/>
</dbReference>
<sequence>MPKNVSKKTFYVTTPIYYINAKPHIGHAYSTIVADVLARWHRNLGEETFFSVGTDEHGAKIAEASEKQGLPPKEFADIMSEKFRECWKLLNIQYDDLIRTTETRHKESVVSFMQELYKRKFIYQAEYEGWYCKGCEKFLTEKELVSGMCPDHKRPAEWIKEKNYFFKLKKFLPKIQQMICDGDMQIVPKKRENEVLSLLKQNLPDFSVSRQNVRWGIPLPFDPTQTIYVWVEALQNYISILGFSTTAAQQGERFQKFWPADVQIIGKEISKFHCIFWPALLLALALPLPKKFLVGGFFTFDGQKMSKSLGNVLAPKTLVERFGVDGTRFLLLSQFPYGEDGDIALAGCVERYNAHLADNVGNLVSRIGTMIQKYLQGRIETHPEKQIILEETNKSIEERFSALMARDQIQEALLSLFEASTKLNQHIEEVKPWKLAKTHPTILKQHLLSWSHTLHVIGRCLAPFLPNTGERIQRAFRGPEFQNPGILFPKIS</sequence>
<dbReference type="InterPro" id="IPR023457">
    <property type="entry name" value="Met-tRNA_synth_2"/>
</dbReference>
<protein>
    <recommendedName>
        <fullName evidence="3">Methionine--tRNA ligase</fullName>
        <ecNumber evidence="2">6.1.1.10</ecNumber>
    </recommendedName>
    <alternativeName>
        <fullName evidence="9">Methionyl-tRNA synthetase</fullName>
    </alternativeName>
</protein>
<evidence type="ECO:0000256" key="9">
    <source>
        <dbReference type="ARBA" id="ARBA00030904"/>
    </source>
</evidence>
<dbReference type="InterPro" id="IPR009080">
    <property type="entry name" value="tRNAsynth_Ia_anticodon-bd"/>
</dbReference>
<evidence type="ECO:0000256" key="7">
    <source>
        <dbReference type="ARBA" id="ARBA00022917"/>
    </source>
</evidence>